<dbReference type="Proteomes" id="UP000593880">
    <property type="component" value="Chromosome"/>
</dbReference>
<dbReference type="Pfam" id="PF21834">
    <property type="entry name" value="DUF6894"/>
    <property type="match status" value="1"/>
</dbReference>
<protein>
    <recommendedName>
        <fullName evidence="1">DUF6894 domain-containing protein</fullName>
    </recommendedName>
</protein>
<dbReference type="OrthoDB" id="7863142at2"/>
<sequence>MPLYFFDLLSAEGLAPDEEGTELSSLDEIQNEAAYALADMLRDEVRATNGNPRARDLMIVVRDKNGPVLEAKYSFQIARVQ</sequence>
<dbReference type="Proteomes" id="UP000625079">
    <property type="component" value="Unassembled WGS sequence"/>
</dbReference>
<dbReference type="EMBL" id="CP030057">
    <property type="protein sequence ID" value="QOZ57916.1"/>
    <property type="molecule type" value="Genomic_DNA"/>
</dbReference>
<name>A0A410UZM4_9BRAD</name>
<reference evidence="2" key="1">
    <citation type="journal article" date="2014" name="Int. J. Syst. Evol. Microbiol.">
        <title>Complete genome sequence of Corynebacterium casei LMG S-19264T (=DSM 44701T), isolated from a smear-ripened cheese.</title>
        <authorList>
            <consortium name="US DOE Joint Genome Institute (JGI-PGF)"/>
            <person name="Walter F."/>
            <person name="Albersmeier A."/>
            <person name="Kalinowski J."/>
            <person name="Ruckert C."/>
        </authorList>
    </citation>
    <scope>NUCLEOTIDE SEQUENCE</scope>
    <source>
        <strain evidence="2">CGMCC 1.15034</strain>
    </source>
</reference>
<proteinExistence type="predicted"/>
<evidence type="ECO:0000313" key="4">
    <source>
        <dbReference type="Proteomes" id="UP000593880"/>
    </source>
</evidence>
<organism evidence="2 5">
    <name type="scientific">Bradyrhizobium guangdongense</name>
    <dbReference type="NCBI Taxonomy" id="1325090"/>
    <lineage>
        <taxon>Bacteria</taxon>
        <taxon>Pseudomonadati</taxon>
        <taxon>Pseudomonadota</taxon>
        <taxon>Alphaproteobacteria</taxon>
        <taxon>Hyphomicrobiales</taxon>
        <taxon>Nitrobacteraceae</taxon>
        <taxon>Bradyrhizobium</taxon>
    </lineage>
</organism>
<keyword evidence="4" id="KW-1185">Reference proteome</keyword>
<reference evidence="2" key="3">
    <citation type="submission" date="2022-12" db="EMBL/GenBank/DDBJ databases">
        <authorList>
            <person name="Sun Q."/>
            <person name="Zhou Y."/>
        </authorList>
    </citation>
    <scope>NUCLEOTIDE SEQUENCE</scope>
    <source>
        <strain evidence="2">CGMCC 1.15034</strain>
    </source>
</reference>
<reference evidence="3 4" key="2">
    <citation type="submission" date="2018-06" db="EMBL/GenBank/DDBJ databases">
        <title>Comparative genomics of rhizobia nodulating Arachis hypogaea in China.</title>
        <authorList>
            <person name="Li Y."/>
        </authorList>
    </citation>
    <scope>NUCLEOTIDE SEQUENCE [LARGE SCALE GENOMIC DNA]</scope>
    <source>
        <strain evidence="3 4">CCBAU 51658</strain>
    </source>
</reference>
<feature type="domain" description="DUF6894" evidence="1">
    <location>
        <begin position="3"/>
        <end position="70"/>
    </location>
</feature>
<dbReference type="EMBL" id="BMHC01000050">
    <property type="protein sequence ID" value="GGI34575.1"/>
    <property type="molecule type" value="Genomic_DNA"/>
</dbReference>
<dbReference type="AlphaFoldDB" id="A0A410UZM4"/>
<evidence type="ECO:0000313" key="2">
    <source>
        <dbReference type="EMBL" id="GGI34575.1"/>
    </source>
</evidence>
<dbReference type="RefSeq" id="WP_128963644.1">
    <property type="nucleotide sequence ID" value="NZ_BMHC01000050.1"/>
</dbReference>
<evidence type="ECO:0000259" key="1">
    <source>
        <dbReference type="Pfam" id="PF21834"/>
    </source>
</evidence>
<evidence type="ECO:0000313" key="3">
    <source>
        <dbReference type="EMBL" id="QOZ57916.1"/>
    </source>
</evidence>
<dbReference type="InterPro" id="IPR054189">
    <property type="entry name" value="DUF6894"/>
</dbReference>
<accession>A0A410UZM4</accession>
<gene>
    <name evidence="2" type="ORF">GCM10010987_80050</name>
    <name evidence="3" type="ORF">XH86_03480</name>
</gene>
<evidence type="ECO:0000313" key="5">
    <source>
        <dbReference type="Proteomes" id="UP000625079"/>
    </source>
</evidence>